<gene>
    <name evidence="2" type="ORF">D7044_31495</name>
</gene>
<comment type="caution">
    <text evidence="2">The sequence shown here is derived from an EMBL/GenBank/DDBJ whole genome shotgun (WGS) entry which is preliminary data.</text>
</comment>
<evidence type="ECO:0000313" key="2">
    <source>
        <dbReference type="EMBL" id="RKN25597.1"/>
    </source>
</evidence>
<reference evidence="2 3" key="1">
    <citation type="submission" date="2018-09" db="EMBL/GenBank/DDBJ databases">
        <title>Micromonospora sp. nov. MS1-9, isolated from a root of Musa sp.</title>
        <authorList>
            <person name="Kuncharoen N."/>
            <person name="Kudo T."/>
            <person name="Ohkuma M."/>
            <person name="Yuki M."/>
            <person name="Tanasupawat S."/>
        </authorList>
    </citation>
    <scope>NUCLEOTIDE SEQUENCE [LARGE SCALE GENOMIC DNA]</scope>
    <source>
        <strain evidence="2 3">MS1-9</strain>
    </source>
</reference>
<evidence type="ECO:0000256" key="1">
    <source>
        <dbReference type="SAM" id="MobiDB-lite"/>
    </source>
</evidence>
<dbReference type="EMBL" id="RAZT01000024">
    <property type="protein sequence ID" value="RKN25597.1"/>
    <property type="molecule type" value="Genomic_DNA"/>
</dbReference>
<proteinExistence type="predicted"/>
<organism evidence="2 3">
    <name type="scientific">Micromonospora musae</name>
    <dbReference type="NCBI Taxonomy" id="1894970"/>
    <lineage>
        <taxon>Bacteria</taxon>
        <taxon>Bacillati</taxon>
        <taxon>Actinomycetota</taxon>
        <taxon>Actinomycetes</taxon>
        <taxon>Micromonosporales</taxon>
        <taxon>Micromonosporaceae</taxon>
        <taxon>Micromonospora</taxon>
    </lineage>
</organism>
<name>A0A3A9Y240_9ACTN</name>
<accession>A0A3A9Y240</accession>
<evidence type="ECO:0000313" key="3">
    <source>
        <dbReference type="Proteomes" id="UP000275865"/>
    </source>
</evidence>
<dbReference type="AlphaFoldDB" id="A0A3A9Y240"/>
<dbReference type="Proteomes" id="UP000275865">
    <property type="component" value="Unassembled WGS sequence"/>
</dbReference>
<sequence length="397" mass="41690">MALAATVGGTAVLSDQRPEGSASAHDDGTGLFDRLGDAARGLVGDGPGRPRPEVISAGLSVHEKAPAAKVWPPQKRVKELTGKRTANSKTYQLSDGRTQAEISAAPVHYKDSKGRYQAIDTTVRPTNEKGYVQGNRTNSFTSLFGDSSEELARFEWDGRSIELGLSGAAKAVMPKVSGSTVTYAGVAGGADVVYDVTPTALKEEIVLREVPAGPVSWTFTLGTAGLTAQQREDGSIAFVRAGGGEPVFVMPPPFMYDDKDDKNSPHGKVWSEKVTQKVALAGGRSTITVTPDAGWLADPARVYPVVVDPTIKIQPVPDDAQDVQIYKGNPGHAYGQDPTTWPLKVGKGYKSGGGVLPVGGRGAQAATRTVDVGGSSIGYRVVQTGPNSVNVGTYWLN</sequence>
<protein>
    <submittedName>
        <fullName evidence="2">Uncharacterized protein</fullName>
    </submittedName>
</protein>
<feature type="region of interest" description="Disordered" evidence="1">
    <location>
        <begin position="1"/>
        <end position="33"/>
    </location>
</feature>